<feature type="transmembrane region" description="Helical" evidence="6">
    <location>
        <begin position="284"/>
        <end position="304"/>
    </location>
</feature>
<dbReference type="InterPro" id="IPR018076">
    <property type="entry name" value="T2SS_GspF_dom"/>
</dbReference>
<dbReference type="EMBL" id="QGMY01000011">
    <property type="protein sequence ID" value="PWR70561.1"/>
    <property type="molecule type" value="Genomic_DNA"/>
</dbReference>
<keyword evidence="3 6" id="KW-0812">Transmembrane</keyword>
<dbReference type="GO" id="GO:0005886">
    <property type="term" value="C:plasma membrane"/>
    <property type="evidence" value="ECO:0007669"/>
    <property type="project" value="UniProtKB-SubCell"/>
</dbReference>
<organism evidence="8 9">
    <name type="scientific">Methanospirillum lacunae</name>
    <dbReference type="NCBI Taxonomy" id="668570"/>
    <lineage>
        <taxon>Archaea</taxon>
        <taxon>Methanobacteriati</taxon>
        <taxon>Methanobacteriota</taxon>
        <taxon>Stenosarchaea group</taxon>
        <taxon>Methanomicrobia</taxon>
        <taxon>Methanomicrobiales</taxon>
        <taxon>Methanospirillaceae</taxon>
        <taxon>Methanospirillum</taxon>
    </lineage>
</organism>
<proteinExistence type="predicted"/>
<evidence type="ECO:0000256" key="5">
    <source>
        <dbReference type="ARBA" id="ARBA00023136"/>
    </source>
</evidence>
<dbReference type="AlphaFoldDB" id="A0A2V2N4X5"/>
<evidence type="ECO:0000256" key="4">
    <source>
        <dbReference type="ARBA" id="ARBA00022989"/>
    </source>
</evidence>
<dbReference type="InterPro" id="IPR042094">
    <property type="entry name" value="T2SS_GspF_sf"/>
</dbReference>
<evidence type="ECO:0000313" key="8">
    <source>
        <dbReference type="EMBL" id="PWR70561.1"/>
    </source>
</evidence>
<dbReference type="Proteomes" id="UP000245657">
    <property type="component" value="Unassembled WGS sequence"/>
</dbReference>
<dbReference type="Gene3D" id="1.20.81.30">
    <property type="entry name" value="Type II secretion system (T2SS), domain F"/>
    <property type="match status" value="1"/>
</dbReference>
<accession>A0A2V2N4X5</accession>
<dbReference type="Pfam" id="PF00482">
    <property type="entry name" value="T2SSF"/>
    <property type="match status" value="1"/>
</dbReference>
<evidence type="ECO:0000256" key="3">
    <source>
        <dbReference type="ARBA" id="ARBA00022692"/>
    </source>
</evidence>
<dbReference type="PANTHER" id="PTHR35402">
    <property type="entry name" value="INTEGRAL MEMBRANE PROTEIN-RELATED"/>
    <property type="match status" value="1"/>
</dbReference>
<evidence type="ECO:0000256" key="1">
    <source>
        <dbReference type="ARBA" id="ARBA00004651"/>
    </source>
</evidence>
<dbReference type="GeneID" id="97547715"/>
<feature type="transmembrane region" description="Helical" evidence="6">
    <location>
        <begin position="89"/>
        <end position="109"/>
    </location>
</feature>
<sequence length="334" mass="37242">MRLFDRFKKKDEVILSPDDEAAKKILDKIELHRQYSKGNLRIIRHPFRTLTEKPVNILFASVPLGIIVFIIGFSMAIQKDGIISLLKNSFIDDVIVITLLIILIPLVVLDLRESRRIRSIEIALPNFFRDLAGMHESGMTLQGAVHLVSMSEYGALTPHIKQMDQRISWNFPFIDAIRAMGEEIPIPLVRRSVDLIARASEAGGDIVEVLRAAAKDSFEYVTQNTDRRNNMFIYVIIVLASFGVFLFVMLILVSSFLKTMADLGTTTGASSAPGFNLGGFDLALYIRIFSHGAMFQGFFSGLVAGVMGEGRVTAGLKYSVIMLLIAWIVFRVAV</sequence>
<name>A0A2V2N4X5_9EURY</name>
<dbReference type="OrthoDB" id="12374at2157"/>
<keyword evidence="4 6" id="KW-1133">Transmembrane helix</keyword>
<evidence type="ECO:0000313" key="9">
    <source>
        <dbReference type="Proteomes" id="UP000245657"/>
    </source>
</evidence>
<keyword evidence="2" id="KW-1003">Cell membrane</keyword>
<keyword evidence="9" id="KW-1185">Reference proteome</keyword>
<feature type="transmembrane region" description="Helical" evidence="6">
    <location>
        <begin position="316"/>
        <end position="333"/>
    </location>
</feature>
<feature type="domain" description="Type II secretion system protein GspF" evidence="7">
    <location>
        <begin position="127"/>
        <end position="253"/>
    </location>
</feature>
<reference evidence="8 9" key="1">
    <citation type="submission" date="2018-05" db="EMBL/GenBank/DDBJ databases">
        <title>Draft genome of Methanospirillum lacunae Ki8-1.</title>
        <authorList>
            <person name="Dueholm M.S."/>
            <person name="Nielsen P.H."/>
            <person name="Bakmann L.F."/>
            <person name="Otzen D.E."/>
        </authorList>
    </citation>
    <scope>NUCLEOTIDE SEQUENCE [LARGE SCALE GENOMIC DNA]</scope>
    <source>
        <strain evidence="8 9">Ki8-1</strain>
    </source>
</reference>
<comment type="caution">
    <text evidence="8">The sequence shown here is derived from an EMBL/GenBank/DDBJ whole genome shotgun (WGS) entry which is preliminary data.</text>
</comment>
<evidence type="ECO:0000256" key="2">
    <source>
        <dbReference type="ARBA" id="ARBA00022475"/>
    </source>
</evidence>
<feature type="transmembrane region" description="Helical" evidence="6">
    <location>
        <begin position="232"/>
        <end position="257"/>
    </location>
</feature>
<protein>
    <submittedName>
        <fullName evidence="8">Secretion system protein</fullName>
    </submittedName>
</protein>
<dbReference type="PANTHER" id="PTHR35402:SF1">
    <property type="entry name" value="TYPE II SECRETION SYSTEM PROTEIN GSPF DOMAIN-CONTAINING PROTEIN"/>
    <property type="match status" value="1"/>
</dbReference>
<gene>
    <name evidence="8" type="ORF">DK846_14300</name>
</gene>
<dbReference type="RefSeq" id="WP_109969651.1">
    <property type="nucleotide sequence ID" value="NZ_CP176093.1"/>
</dbReference>
<feature type="transmembrane region" description="Helical" evidence="6">
    <location>
        <begin position="57"/>
        <end position="77"/>
    </location>
</feature>
<evidence type="ECO:0000259" key="7">
    <source>
        <dbReference type="Pfam" id="PF00482"/>
    </source>
</evidence>
<dbReference type="InterPro" id="IPR056569">
    <property type="entry name" value="ArlJ-like"/>
</dbReference>
<keyword evidence="5 6" id="KW-0472">Membrane</keyword>
<evidence type="ECO:0000256" key="6">
    <source>
        <dbReference type="SAM" id="Phobius"/>
    </source>
</evidence>
<comment type="subcellular location">
    <subcellularLocation>
        <location evidence="1">Cell membrane</location>
        <topology evidence="1">Multi-pass membrane protein</topology>
    </subcellularLocation>
</comment>